<dbReference type="AlphaFoldDB" id="A0A1F6A3W3"/>
<sequence>MTNPQDVHKSGDAGNVSPLQFTTQLPRLMPLGVAALGILLIGVGIFWEYFKTHQNPSSKNSSQKLVVGEEGMVASVAGVKNQVKGRTIFVDVSGAVEKPQVVEVPYDSRVKDVLIAAGGLTPKADRNYVSKSINLAQKVQDGTKIYVPAQGEMVSVSAPQVSGNSGQLGIQGNLININEASESELDSLPGVGPVTAQKIISGRPYQEVSELVSKKIVNQSVFDKIRDKVAAY</sequence>
<dbReference type="Proteomes" id="UP000177871">
    <property type="component" value="Unassembled WGS sequence"/>
</dbReference>
<dbReference type="SUPFAM" id="SSF47781">
    <property type="entry name" value="RuvA domain 2-like"/>
    <property type="match status" value="1"/>
</dbReference>
<gene>
    <name evidence="3" type="ORF">A2721_02555</name>
</gene>
<keyword evidence="1" id="KW-0812">Transmembrane</keyword>
<dbReference type="InterPro" id="IPR051675">
    <property type="entry name" value="Endo/Exo/Phosphatase_dom_1"/>
</dbReference>
<organism evidence="3 4">
    <name type="scientific">Candidatus Gottesmanbacteria bacterium RIFCSPHIGHO2_01_FULL_47_48</name>
    <dbReference type="NCBI Taxonomy" id="1798381"/>
    <lineage>
        <taxon>Bacteria</taxon>
        <taxon>Candidatus Gottesmaniibacteriota</taxon>
    </lineage>
</organism>
<proteinExistence type="predicted"/>
<dbReference type="Pfam" id="PF12836">
    <property type="entry name" value="HHH_3"/>
    <property type="match status" value="1"/>
</dbReference>
<name>A0A1F6A3W3_9BACT</name>
<dbReference type="Gene3D" id="1.10.150.320">
    <property type="entry name" value="Photosystem II 12 kDa extrinsic protein"/>
    <property type="match status" value="1"/>
</dbReference>
<dbReference type="GO" id="GO:0015628">
    <property type="term" value="P:protein secretion by the type II secretion system"/>
    <property type="evidence" value="ECO:0007669"/>
    <property type="project" value="TreeGrafter"/>
</dbReference>
<dbReference type="Gene3D" id="3.10.560.10">
    <property type="entry name" value="Outer membrane lipoprotein wza domain like"/>
    <property type="match status" value="1"/>
</dbReference>
<dbReference type="PANTHER" id="PTHR21180">
    <property type="entry name" value="ENDONUCLEASE/EXONUCLEASE/PHOSPHATASE FAMILY DOMAIN-CONTAINING PROTEIN 1"/>
    <property type="match status" value="1"/>
</dbReference>
<reference evidence="3 4" key="1">
    <citation type="journal article" date="2016" name="Nat. Commun.">
        <title>Thousands of microbial genomes shed light on interconnected biogeochemical processes in an aquifer system.</title>
        <authorList>
            <person name="Anantharaman K."/>
            <person name="Brown C.T."/>
            <person name="Hug L.A."/>
            <person name="Sharon I."/>
            <person name="Castelle C.J."/>
            <person name="Probst A.J."/>
            <person name="Thomas B.C."/>
            <person name="Singh A."/>
            <person name="Wilkins M.J."/>
            <person name="Karaoz U."/>
            <person name="Brodie E.L."/>
            <person name="Williams K.H."/>
            <person name="Hubbard S.S."/>
            <person name="Banfield J.F."/>
        </authorList>
    </citation>
    <scope>NUCLEOTIDE SEQUENCE [LARGE SCALE GENOMIC DNA]</scope>
</reference>
<keyword evidence="1" id="KW-1133">Transmembrane helix</keyword>
<feature type="transmembrane region" description="Helical" evidence="1">
    <location>
        <begin position="28"/>
        <end position="50"/>
    </location>
</feature>
<protein>
    <recommendedName>
        <fullName evidence="2">Soluble ligand binding domain-containing protein</fullName>
    </recommendedName>
</protein>
<evidence type="ECO:0000313" key="4">
    <source>
        <dbReference type="Proteomes" id="UP000177871"/>
    </source>
</evidence>
<dbReference type="PANTHER" id="PTHR21180:SF32">
    <property type="entry name" value="ENDONUCLEASE_EXONUCLEASE_PHOSPHATASE FAMILY DOMAIN-CONTAINING PROTEIN 1"/>
    <property type="match status" value="1"/>
</dbReference>
<evidence type="ECO:0000313" key="3">
    <source>
        <dbReference type="EMBL" id="OGG19385.1"/>
    </source>
</evidence>
<feature type="domain" description="Soluble ligand binding" evidence="2">
    <location>
        <begin position="90"/>
        <end position="147"/>
    </location>
</feature>
<comment type="caution">
    <text evidence="3">The sequence shown here is derived from an EMBL/GenBank/DDBJ whole genome shotgun (WGS) entry which is preliminary data.</text>
</comment>
<dbReference type="STRING" id="1798381.A2721_02555"/>
<dbReference type="GO" id="GO:0015627">
    <property type="term" value="C:type II protein secretion system complex"/>
    <property type="evidence" value="ECO:0007669"/>
    <property type="project" value="TreeGrafter"/>
</dbReference>
<evidence type="ECO:0000256" key="1">
    <source>
        <dbReference type="SAM" id="Phobius"/>
    </source>
</evidence>
<dbReference type="Pfam" id="PF10531">
    <property type="entry name" value="SLBB"/>
    <property type="match status" value="1"/>
</dbReference>
<dbReference type="InterPro" id="IPR019554">
    <property type="entry name" value="Soluble_ligand-bd"/>
</dbReference>
<dbReference type="EMBL" id="MFJK01000007">
    <property type="protein sequence ID" value="OGG19385.1"/>
    <property type="molecule type" value="Genomic_DNA"/>
</dbReference>
<evidence type="ECO:0000259" key="2">
    <source>
        <dbReference type="Pfam" id="PF10531"/>
    </source>
</evidence>
<accession>A0A1F6A3W3</accession>
<dbReference type="InterPro" id="IPR010994">
    <property type="entry name" value="RuvA_2-like"/>
</dbReference>
<keyword evidence="1" id="KW-0472">Membrane</keyword>